<dbReference type="Gene3D" id="3.40.120.10">
    <property type="entry name" value="Alpha-D-Glucose-1,6-Bisphosphate, subunit A, domain 3"/>
    <property type="match status" value="3"/>
</dbReference>
<dbReference type="PROSITE" id="PS00710">
    <property type="entry name" value="PGM_PMM"/>
    <property type="match status" value="1"/>
</dbReference>
<comment type="caution">
    <text evidence="17">The sequence shown here is derived from an EMBL/GenBank/DDBJ whole genome shotgun (WGS) entry which is preliminary data.</text>
</comment>
<evidence type="ECO:0000313" key="17">
    <source>
        <dbReference type="EMBL" id="RNA12307.1"/>
    </source>
</evidence>
<keyword evidence="5" id="KW-0313">Glucose metabolism</keyword>
<keyword evidence="8 13" id="KW-0460">Magnesium</keyword>
<keyword evidence="6" id="KW-0597">Phosphoprotein</keyword>
<evidence type="ECO:0000259" key="14">
    <source>
        <dbReference type="Pfam" id="PF02878"/>
    </source>
</evidence>
<feature type="domain" description="Alpha-D-phosphohexomutase alpha/beta/alpha" evidence="14">
    <location>
        <begin position="24"/>
        <end position="171"/>
    </location>
</feature>
<evidence type="ECO:0000256" key="10">
    <source>
        <dbReference type="ARBA" id="ARBA00023277"/>
    </source>
</evidence>
<dbReference type="EMBL" id="REGN01005720">
    <property type="protein sequence ID" value="RNA12307.1"/>
    <property type="molecule type" value="Genomic_DNA"/>
</dbReference>
<comment type="catalytic activity">
    <reaction evidence="1">
        <text>alpha-D-glucose 1-phosphate = alpha-D-glucose 6-phosphate</text>
        <dbReference type="Rhea" id="RHEA:23536"/>
        <dbReference type="ChEBI" id="CHEBI:58225"/>
        <dbReference type="ChEBI" id="CHEBI:58601"/>
        <dbReference type="EC" id="5.4.2.2"/>
    </reaction>
</comment>
<dbReference type="PRINTS" id="PR00509">
    <property type="entry name" value="PGMPMM"/>
</dbReference>
<dbReference type="InterPro" id="IPR036900">
    <property type="entry name" value="A-D-PHexomutase_C_sf"/>
</dbReference>
<dbReference type="GO" id="GO:0005829">
    <property type="term" value="C:cytosol"/>
    <property type="evidence" value="ECO:0007669"/>
    <property type="project" value="TreeGrafter"/>
</dbReference>
<proteinExistence type="inferred from homology"/>
<dbReference type="InterPro" id="IPR005844">
    <property type="entry name" value="A-D-PHexomutase_a/b/a-I"/>
</dbReference>
<dbReference type="GO" id="GO:0000287">
    <property type="term" value="F:magnesium ion binding"/>
    <property type="evidence" value="ECO:0007669"/>
    <property type="project" value="InterPro"/>
</dbReference>
<keyword evidence="18" id="KW-1185">Reference proteome</keyword>
<keyword evidence="9" id="KW-0413">Isomerase</keyword>
<dbReference type="SUPFAM" id="SSF55957">
    <property type="entry name" value="Phosphoglucomutase, C-terminal domain"/>
    <property type="match status" value="1"/>
</dbReference>
<evidence type="ECO:0000256" key="6">
    <source>
        <dbReference type="ARBA" id="ARBA00022553"/>
    </source>
</evidence>
<dbReference type="AlphaFoldDB" id="A0A3M7QLH8"/>
<evidence type="ECO:0000313" key="18">
    <source>
        <dbReference type="Proteomes" id="UP000276133"/>
    </source>
</evidence>
<feature type="non-terminal residue" evidence="17">
    <location>
        <position position="1"/>
    </location>
</feature>
<evidence type="ECO:0000256" key="1">
    <source>
        <dbReference type="ARBA" id="ARBA00000443"/>
    </source>
</evidence>
<evidence type="ECO:0000256" key="13">
    <source>
        <dbReference type="RuleBase" id="RU004326"/>
    </source>
</evidence>
<dbReference type="SUPFAM" id="SSF53738">
    <property type="entry name" value="Phosphoglucomutase, first 3 domains"/>
    <property type="match status" value="2"/>
</dbReference>
<dbReference type="InterPro" id="IPR005841">
    <property type="entry name" value="Alpha-D-phosphohexomutase_SF"/>
</dbReference>
<evidence type="ECO:0000256" key="2">
    <source>
        <dbReference type="ARBA" id="ARBA00001946"/>
    </source>
</evidence>
<evidence type="ECO:0000256" key="5">
    <source>
        <dbReference type="ARBA" id="ARBA00022526"/>
    </source>
</evidence>
<dbReference type="STRING" id="10195.A0A3M7QLH8"/>
<gene>
    <name evidence="17" type="ORF">BpHYR1_016562</name>
</gene>
<evidence type="ECO:0000256" key="3">
    <source>
        <dbReference type="ARBA" id="ARBA00010231"/>
    </source>
</evidence>
<dbReference type="GO" id="GO:0006006">
    <property type="term" value="P:glucose metabolic process"/>
    <property type="evidence" value="ECO:0007669"/>
    <property type="project" value="UniProtKB-KW"/>
</dbReference>
<evidence type="ECO:0000256" key="7">
    <source>
        <dbReference type="ARBA" id="ARBA00022723"/>
    </source>
</evidence>
<evidence type="ECO:0000256" key="8">
    <source>
        <dbReference type="ARBA" id="ARBA00022842"/>
    </source>
</evidence>
<dbReference type="Proteomes" id="UP000276133">
    <property type="component" value="Unassembled WGS sequence"/>
</dbReference>
<dbReference type="GO" id="GO:0004614">
    <property type="term" value="F:phosphoglucomutase activity"/>
    <property type="evidence" value="ECO:0007669"/>
    <property type="project" value="UniProtKB-EC"/>
</dbReference>
<evidence type="ECO:0000256" key="9">
    <source>
        <dbReference type="ARBA" id="ARBA00023235"/>
    </source>
</evidence>
<dbReference type="CDD" id="cd03085">
    <property type="entry name" value="PGM1"/>
    <property type="match status" value="1"/>
</dbReference>
<dbReference type="InterPro" id="IPR005846">
    <property type="entry name" value="A-D-PHexomutase_a/b/a-III"/>
</dbReference>
<dbReference type="Pfam" id="PF02878">
    <property type="entry name" value="PGM_PMM_I"/>
    <property type="match status" value="1"/>
</dbReference>
<dbReference type="InterPro" id="IPR045244">
    <property type="entry name" value="PGM"/>
</dbReference>
<organism evidence="17 18">
    <name type="scientific">Brachionus plicatilis</name>
    <name type="common">Marine rotifer</name>
    <name type="synonym">Brachionus muelleri</name>
    <dbReference type="NCBI Taxonomy" id="10195"/>
    <lineage>
        <taxon>Eukaryota</taxon>
        <taxon>Metazoa</taxon>
        <taxon>Spiralia</taxon>
        <taxon>Gnathifera</taxon>
        <taxon>Rotifera</taxon>
        <taxon>Eurotatoria</taxon>
        <taxon>Monogononta</taxon>
        <taxon>Pseudotrocha</taxon>
        <taxon>Ploima</taxon>
        <taxon>Brachionidae</taxon>
        <taxon>Brachionus</taxon>
    </lineage>
</organism>
<dbReference type="EC" id="5.4.2.2" evidence="4"/>
<dbReference type="FunFam" id="3.30.310.50:FF:000002">
    <property type="entry name" value="Phosphoglucomutase 5"/>
    <property type="match status" value="1"/>
</dbReference>
<dbReference type="OrthoDB" id="2291at2759"/>
<evidence type="ECO:0000259" key="15">
    <source>
        <dbReference type="Pfam" id="PF02879"/>
    </source>
</evidence>
<evidence type="ECO:0000256" key="11">
    <source>
        <dbReference type="ARBA" id="ARBA00049318"/>
    </source>
</evidence>
<evidence type="ECO:0000256" key="12">
    <source>
        <dbReference type="ARBA" id="ARBA00049409"/>
    </source>
</evidence>
<dbReference type="FunFam" id="3.40.120.10:FF:000005">
    <property type="entry name" value="Phosphoglucomutase 5"/>
    <property type="match status" value="1"/>
</dbReference>
<dbReference type="InterPro" id="IPR016055">
    <property type="entry name" value="A-D-PHexomutase_a/b/a-I/II/III"/>
</dbReference>
<dbReference type="NCBIfam" id="NF005737">
    <property type="entry name" value="PRK07564.1-1"/>
    <property type="match status" value="1"/>
</dbReference>
<feature type="domain" description="Alpha-D-phosphohexomutase alpha/beta/alpha" evidence="16">
    <location>
        <begin position="336"/>
        <end position="431"/>
    </location>
</feature>
<dbReference type="FunFam" id="3.40.120.10:FF:000004">
    <property type="entry name" value="Phosphoglucomutase 5"/>
    <property type="match status" value="1"/>
</dbReference>
<name>A0A3M7QLH8_BRAPC</name>
<dbReference type="PANTHER" id="PTHR22573:SF2">
    <property type="entry name" value="PHOSPHOGLUCOMUTASE"/>
    <property type="match status" value="1"/>
</dbReference>
<comment type="catalytic activity">
    <reaction evidence="11">
        <text>alpha-D-glucose 1,6-bisphosphate + L-seryl-[protein] = O-phospho-L-seryl-[protein] + alpha-D-glucose 6-phosphate</text>
        <dbReference type="Rhea" id="RHEA:68752"/>
        <dbReference type="Rhea" id="RHEA-COMP:9863"/>
        <dbReference type="Rhea" id="RHEA-COMP:11604"/>
        <dbReference type="ChEBI" id="CHEBI:29999"/>
        <dbReference type="ChEBI" id="CHEBI:58225"/>
        <dbReference type="ChEBI" id="CHEBI:58392"/>
        <dbReference type="ChEBI" id="CHEBI:83421"/>
    </reaction>
</comment>
<sequence>IFFLIIDKMSFSITTRKTSPYKDQKAGTSGLRKNTKVFQQENYVENFIQSFFNALNEDIEKELGASGRVSLMVGGDGRFFGLECVAGILKLAAANPRISKVIVAQNGLMSTPAVSCCIRKYKTFAGIILTASHNPGGPNADFGIKFNCSNGGPALQHFTDKIFTLSSQIAEYHVVENFECDVSQVGEKKFEIQGREFVVQVIDSVQDYLELMQQIFDFNALKEYFKSGVRITVDALNGVIGPYAKRILCQELGMSESEARNCIPLPDFGGFHPDPNLTYAKSLVDLMKTGEHDFGAAFDGDGDRNMILGKDAFFITPCDSVAVLAANLNLIPYFQREGIKGFARSMPTSGALDLVANEMGKKCFETPTGWKFFGNLMDSNQLSLCGEESFGTGSDHIREKDGLWAVLAWLSILAAKKSSIKDILVAHWNKYGRNFFSRYDYEECESDSANKMMQQLKDQFEKADFVGKEFSFGEKKYTVKLADDFQYTDPVDHSVTTKQGLRIVFTDGSRVIFRLSGTGSSGATIRLYIDSYENDPAKYELDAQIVLNPLIQIALQISKLKEFTGRNEPTVIT</sequence>
<keyword evidence="7 13" id="KW-0479">Metal-binding</keyword>
<dbReference type="Gene3D" id="3.30.310.50">
    <property type="entry name" value="Alpha-D-phosphohexomutase, C-terminal domain"/>
    <property type="match status" value="1"/>
</dbReference>
<comment type="cofactor">
    <cofactor evidence="2">
        <name>Mg(2+)</name>
        <dbReference type="ChEBI" id="CHEBI:18420"/>
    </cofactor>
</comment>
<dbReference type="InterPro" id="IPR016066">
    <property type="entry name" value="A-D-PHexomutase_CS"/>
</dbReference>
<feature type="domain" description="Alpha-D-phosphohexomutase alpha/beta/alpha" evidence="15">
    <location>
        <begin position="207"/>
        <end position="308"/>
    </location>
</feature>
<reference evidence="17 18" key="1">
    <citation type="journal article" date="2018" name="Sci. Rep.">
        <title>Genomic signatures of local adaptation to the degree of environmental predictability in rotifers.</title>
        <authorList>
            <person name="Franch-Gras L."/>
            <person name="Hahn C."/>
            <person name="Garcia-Roger E.M."/>
            <person name="Carmona M.J."/>
            <person name="Serra M."/>
            <person name="Gomez A."/>
        </authorList>
    </citation>
    <scope>NUCLEOTIDE SEQUENCE [LARGE SCALE GENOMIC DNA]</scope>
    <source>
        <strain evidence="17">HYR1</strain>
    </source>
</reference>
<comment type="catalytic activity">
    <reaction evidence="12">
        <text>O-phospho-L-seryl-[protein] + alpha-D-glucose 1-phosphate = alpha-D-glucose 1,6-bisphosphate + L-seryl-[protein]</text>
        <dbReference type="Rhea" id="RHEA:68748"/>
        <dbReference type="Rhea" id="RHEA-COMP:9863"/>
        <dbReference type="Rhea" id="RHEA-COMP:11604"/>
        <dbReference type="ChEBI" id="CHEBI:29999"/>
        <dbReference type="ChEBI" id="CHEBI:58392"/>
        <dbReference type="ChEBI" id="CHEBI:58601"/>
        <dbReference type="ChEBI" id="CHEBI:83421"/>
    </reaction>
</comment>
<dbReference type="FunFam" id="3.40.120.10:FF:000006">
    <property type="entry name" value="Phosphoglucomutase PgmA"/>
    <property type="match status" value="1"/>
</dbReference>
<evidence type="ECO:0000259" key="16">
    <source>
        <dbReference type="Pfam" id="PF02880"/>
    </source>
</evidence>
<accession>A0A3M7QLH8</accession>
<dbReference type="Pfam" id="PF24947">
    <property type="entry name" value="PGM1_C_vert_fung"/>
    <property type="match status" value="1"/>
</dbReference>
<keyword evidence="10" id="KW-0119">Carbohydrate metabolism</keyword>
<dbReference type="Pfam" id="PF02879">
    <property type="entry name" value="PGM_PMM_II"/>
    <property type="match status" value="1"/>
</dbReference>
<comment type="similarity">
    <text evidence="3 13">Belongs to the phosphohexose mutase family.</text>
</comment>
<evidence type="ECO:0000256" key="4">
    <source>
        <dbReference type="ARBA" id="ARBA00012728"/>
    </source>
</evidence>
<dbReference type="Pfam" id="PF02880">
    <property type="entry name" value="PGM_PMM_III"/>
    <property type="match status" value="1"/>
</dbReference>
<protein>
    <recommendedName>
        <fullName evidence="4">phosphoglucomutase (alpha-D-glucose-1,6-bisphosphate-dependent)</fullName>
        <ecNumber evidence="4">5.4.2.2</ecNumber>
    </recommendedName>
</protein>
<dbReference type="PANTHER" id="PTHR22573">
    <property type="entry name" value="PHOSPHOHEXOMUTASE FAMILY MEMBER"/>
    <property type="match status" value="1"/>
</dbReference>
<dbReference type="InterPro" id="IPR005845">
    <property type="entry name" value="A-D-PHexomutase_a/b/a-II"/>
</dbReference>